<dbReference type="InterPro" id="IPR015421">
    <property type="entry name" value="PyrdxlP-dep_Trfase_major"/>
</dbReference>
<accession>A0A081RWS7</accession>
<comment type="cofactor">
    <cofactor evidence="1">
        <name>pyridoxal 5'-phosphate</name>
        <dbReference type="ChEBI" id="CHEBI:597326"/>
    </cofactor>
</comment>
<keyword evidence="3 10" id="KW-0032">Aminotransferase</keyword>
<evidence type="ECO:0000256" key="2">
    <source>
        <dbReference type="ARBA" id="ARBA00001974"/>
    </source>
</evidence>
<dbReference type="Proteomes" id="UP000028002">
    <property type="component" value="Unassembled WGS sequence"/>
</dbReference>
<dbReference type="Pfam" id="PF00202">
    <property type="entry name" value="Aminotran_3"/>
    <property type="match status" value="1"/>
</dbReference>
<keyword evidence="6" id="KW-0274">FAD</keyword>
<dbReference type="InterPro" id="IPR005814">
    <property type="entry name" value="Aminotrans_3"/>
</dbReference>
<organism evidence="10 11">
    <name type="scientific">Photorhabdus temperata subsp. temperata Meg1</name>
    <dbReference type="NCBI Taxonomy" id="1393735"/>
    <lineage>
        <taxon>Bacteria</taxon>
        <taxon>Pseudomonadati</taxon>
        <taxon>Pseudomonadota</taxon>
        <taxon>Gammaproteobacteria</taxon>
        <taxon>Enterobacterales</taxon>
        <taxon>Morganellaceae</taxon>
        <taxon>Photorhabdus</taxon>
    </lineage>
</organism>
<evidence type="ECO:0000313" key="10">
    <source>
        <dbReference type="EMBL" id="KER03130.1"/>
    </source>
</evidence>
<evidence type="ECO:0000313" key="11">
    <source>
        <dbReference type="Proteomes" id="UP000028002"/>
    </source>
</evidence>
<dbReference type="InterPro" id="IPR015424">
    <property type="entry name" value="PyrdxlP-dep_Trfase"/>
</dbReference>
<sequence>MNQVEYDIIGVGFGPSNISLAITLEEESPNRKVLFFEIAEVNAQVSKLCLGLDFPTPTKELFIESHLSMLLENIRNKYRIHFCGPTGADAIEAAIKLAKISTGAEEIISFRGGYHGCTNGAISLTGNRSMKKNILGKMPGVHFFPYGSESQSSESWVLNANHLDVGLYLESALNDVNSGLGNIAAIILELVQGEGGVYPAQKSFVDSIIRVSKGHSIPVIIDEIQTGCGRTGTWYAFEQYGIEPDIFVTSKGTSGIGLLSSLMFYKKDLKNWTPGIHIGTFRGNQLAFASGAKAIEIFLVSDILRHSISMPVRYAVILALS</sequence>
<protein>
    <submittedName>
        <fullName evidence="10">4-aminobutyrate aminotransferase family protein</fullName>
    </submittedName>
</protein>
<name>A0A081RWS7_PHOTE</name>
<evidence type="ECO:0000256" key="6">
    <source>
        <dbReference type="ARBA" id="ARBA00022827"/>
    </source>
</evidence>
<dbReference type="GO" id="GO:0008483">
    <property type="term" value="F:transaminase activity"/>
    <property type="evidence" value="ECO:0007669"/>
    <property type="project" value="UniProtKB-KW"/>
</dbReference>
<dbReference type="SUPFAM" id="SSF53383">
    <property type="entry name" value="PLP-dependent transferases"/>
    <property type="match status" value="1"/>
</dbReference>
<evidence type="ECO:0000256" key="9">
    <source>
        <dbReference type="RuleBase" id="RU003560"/>
    </source>
</evidence>
<evidence type="ECO:0000256" key="5">
    <source>
        <dbReference type="ARBA" id="ARBA00022679"/>
    </source>
</evidence>
<comment type="cofactor">
    <cofactor evidence="2">
        <name>FAD</name>
        <dbReference type="ChEBI" id="CHEBI:57692"/>
    </cofactor>
</comment>
<evidence type="ECO:0000256" key="3">
    <source>
        <dbReference type="ARBA" id="ARBA00022576"/>
    </source>
</evidence>
<dbReference type="GO" id="GO:0016491">
    <property type="term" value="F:oxidoreductase activity"/>
    <property type="evidence" value="ECO:0007669"/>
    <property type="project" value="UniProtKB-KW"/>
</dbReference>
<keyword evidence="8" id="KW-0560">Oxidoreductase</keyword>
<comment type="similarity">
    <text evidence="9">Belongs to the class-III pyridoxal-phosphate-dependent aminotransferase family.</text>
</comment>
<dbReference type="PROSITE" id="PS00600">
    <property type="entry name" value="AA_TRANSFER_CLASS_3"/>
    <property type="match status" value="1"/>
</dbReference>
<dbReference type="PANTHER" id="PTHR43552:SF1">
    <property type="entry name" value="DIAMINOBUTYRATE--2-OXOGLUTARATE AMINOTRANSFERASE"/>
    <property type="match status" value="1"/>
</dbReference>
<dbReference type="GO" id="GO:0030170">
    <property type="term" value="F:pyridoxal phosphate binding"/>
    <property type="evidence" value="ECO:0007669"/>
    <property type="project" value="InterPro"/>
</dbReference>
<dbReference type="PATRIC" id="fig|1393735.3.peg.2329"/>
<keyword evidence="7" id="KW-0521">NADP</keyword>
<dbReference type="AlphaFoldDB" id="A0A081RWS7"/>
<dbReference type="PANTHER" id="PTHR43552">
    <property type="entry name" value="DIAMINOBUTYRATE--2-OXOGLUTARATE AMINOTRANSFERASE"/>
    <property type="match status" value="1"/>
</dbReference>
<dbReference type="InterPro" id="IPR004637">
    <property type="entry name" value="Dat"/>
</dbReference>
<proteinExistence type="inferred from homology"/>
<gene>
    <name evidence="10" type="ORF">MEG1DRAFT_02266</name>
</gene>
<evidence type="ECO:0000256" key="8">
    <source>
        <dbReference type="ARBA" id="ARBA00023002"/>
    </source>
</evidence>
<evidence type="ECO:0000256" key="1">
    <source>
        <dbReference type="ARBA" id="ARBA00001933"/>
    </source>
</evidence>
<dbReference type="Gene3D" id="3.40.640.10">
    <property type="entry name" value="Type I PLP-dependent aspartate aminotransferase-like (Major domain)"/>
    <property type="match status" value="1"/>
</dbReference>
<evidence type="ECO:0000256" key="7">
    <source>
        <dbReference type="ARBA" id="ARBA00022857"/>
    </source>
</evidence>
<dbReference type="InterPro" id="IPR049704">
    <property type="entry name" value="Aminotrans_3_PPA_site"/>
</dbReference>
<keyword evidence="9" id="KW-0663">Pyridoxal phosphate</keyword>
<dbReference type="InterPro" id="IPR025700">
    <property type="entry name" value="Lys/Orn_oxygenase"/>
</dbReference>
<keyword evidence="4" id="KW-0285">Flavoprotein</keyword>
<reference evidence="10 11" key="1">
    <citation type="submission" date="2014-03" db="EMBL/GenBank/DDBJ databases">
        <title>Draft Genome of Photorhabdus temperata Meg1.</title>
        <authorList>
            <person name="Hurst S.G.IV."/>
            <person name="Morris K."/>
            <person name="Thomas K."/>
            <person name="Tisa L.S."/>
        </authorList>
    </citation>
    <scope>NUCLEOTIDE SEQUENCE [LARGE SCALE GENOMIC DNA]</scope>
    <source>
        <strain evidence="10 11">Meg1</strain>
    </source>
</reference>
<dbReference type="Pfam" id="PF13434">
    <property type="entry name" value="Lys_Orn_oxgnase"/>
    <property type="match status" value="1"/>
</dbReference>
<keyword evidence="5 10" id="KW-0808">Transferase</keyword>
<dbReference type="EMBL" id="JGVH01000036">
    <property type="protein sequence ID" value="KER03130.1"/>
    <property type="molecule type" value="Genomic_DNA"/>
</dbReference>
<comment type="caution">
    <text evidence="10">The sequence shown here is derived from an EMBL/GenBank/DDBJ whole genome shotgun (WGS) entry which is preliminary data.</text>
</comment>
<evidence type="ECO:0000256" key="4">
    <source>
        <dbReference type="ARBA" id="ARBA00022630"/>
    </source>
</evidence>
<dbReference type="RefSeq" id="WP_051769467.1">
    <property type="nucleotide sequence ID" value="NZ_CAWLUD010000036.1"/>
</dbReference>